<dbReference type="AlphaFoldDB" id="X1BJF1"/>
<organism evidence="1">
    <name type="scientific">marine sediment metagenome</name>
    <dbReference type="NCBI Taxonomy" id="412755"/>
    <lineage>
        <taxon>unclassified sequences</taxon>
        <taxon>metagenomes</taxon>
        <taxon>ecological metagenomes</taxon>
    </lineage>
</organism>
<feature type="non-terminal residue" evidence="1">
    <location>
        <position position="107"/>
    </location>
</feature>
<reference evidence="1" key="1">
    <citation type="journal article" date="2014" name="Front. Microbiol.">
        <title>High frequency of phylogenetically diverse reductive dehalogenase-homologous genes in deep subseafloor sedimentary metagenomes.</title>
        <authorList>
            <person name="Kawai M."/>
            <person name="Futagami T."/>
            <person name="Toyoda A."/>
            <person name="Takaki Y."/>
            <person name="Nishi S."/>
            <person name="Hori S."/>
            <person name="Arai W."/>
            <person name="Tsubouchi T."/>
            <person name="Morono Y."/>
            <person name="Uchiyama I."/>
            <person name="Ito T."/>
            <person name="Fujiyama A."/>
            <person name="Inagaki F."/>
            <person name="Takami H."/>
        </authorList>
    </citation>
    <scope>NUCLEOTIDE SEQUENCE</scope>
    <source>
        <strain evidence="1">Expedition CK06-06</strain>
    </source>
</reference>
<protein>
    <submittedName>
        <fullName evidence="1">Uncharacterized protein</fullName>
    </submittedName>
</protein>
<accession>X1BJF1</accession>
<evidence type="ECO:0000313" key="1">
    <source>
        <dbReference type="EMBL" id="GAG81342.1"/>
    </source>
</evidence>
<name>X1BJF1_9ZZZZ</name>
<dbReference type="EMBL" id="BART01013805">
    <property type="protein sequence ID" value="GAG81342.1"/>
    <property type="molecule type" value="Genomic_DNA"/>
</dbReference>
<sequence>MPDNKVKKYFSLIEAWAWCEICTEMVNIRVDKDEIKAGLKMGIYTKEHKHINPHPDLEDDEDVSNQEHTVFIYINDNYDVTGVRSFFGDSPNMKDVGRGTIEEGGEV</sequence>
<proteinExistence type="predicted"/>
<comment type="caution">
    <text evidence="1">The sequence shown here is derived from an EMBL/GenBank/DDBJ whole genome shotgun (WGS) entry which is preliminary data.</text>
</comment>
<gene>
    <name evidence="1" type="ORF">S01H4_27992</name>
</gene>